<feature type="compositionally biased region" description="Polar residues" evidence="1">
    <location>
        <begin position="37"/>
        <end position="54"/>
    </location>
</feature>
<protein>
    <submittedName>
        <fullName evidence="2">Uncharacterized protein</fullName>
    </submittedName>
</protein>
<dbReference type="Gramene" id="PGSC0003DMT400086368">
    <property type="protein sequence ID" value="PGSC0003DMT400086368"/>
    <property type="gene ID" value="PGSC0003DMG400035939"/>
</dbReference>
<dbReference type="InParanoid" id="M1DBK9"/>
<dbReference type="PaxDb" id="4113-PGSC0003DMT400086368"/>
<feature type="region of interest" description="Disordered" evidence="1">
    <location>
        <begin position="34"/>
        <end position="67"/>
    </location>
</feature>
<reference evidence="2" key="2">
    <citation type="submission" date="2015-06" db="UniProtKB">
        <authorList>
            <consortium name="EnsemblPlants"/>
        </authorList>
    </citation>
    <scope>IDENTIFICATION</scope>
    <source>
        <strain evidence="2">DM1-3 516 R44</strain>
    </source>
</reference>
<evidence type="ECO:0000313" key="2">
    <source>
        <dbReference type="EnsemblPlants" id="PGSC0003DMT400086368"/>
    </source>
</evidence>
<dbReference type="HOGENOM" id="CLU_1301570_0_0_1"/>
<sequence>MQKALNSTIGNISNLSLKVGPPLPISGYGGVAAPEFKNSNSQRNPVKNPTSKLNMQKAPIGSEQSGLNCSSRVQVGLSDGDSTTAELRSQNWQYQTIHLDGENPNPQKALSACELKKRDEERKKYKQNEEASKKAKCPLDSPLELTGNSGMISTSSPIVVVSANLQVPQSPKEHALQNIEKQVPKNPKKQVPQNPNEQVPQNPNGQVPLNPN</sequence>
<feature type="region of interest" description="Disordered" evidence="1">
    <location>
        <begin position="167"/>
        <end position="212"/>
    </location>
</feature>
<organism evidence="2 3">
    <name type="scientific">Solanum tuberosum</name>
    <name type="common">Potato</name>
    <dbReference type="NCBI Taxonomy" id="4113"/>
    <lineage>
        <taxon>Eukaryota</taxon>
        <taxon>Viridiplantae</taxon>
        <taxon>Streptophyta</taxon>
        <taxon>Embryophyta</taxon>
        <taxon>Tracheophyta</taxon>
        <taxon>Spermatophyta</taxon>
        <taxon>Magnoliopsida</taxon>
        <taxon>eudicotyledons</taxon>
        <taxon>Gunneridae</taxon>
        <taxon>Pentapetalae</taxon>
        <taxon>asterids</taxon>
        <taxon>lamiids</taxon>
        <taxon>Solanales</taxon>
        <taxon>Solanaceae</taxon>
        <taxon>Solanoideae</taxon>
        <taxon>Solaneae</taxon>
        <taxon>Solanum</taxon>
    </lineage>
</organism>
<keyword evidence="3" id="KW-1185">Reference proteome</keyword>
<accession>M1DBK9</accession>
<feature type="compositionally biased region" description="Basic and acidic residues" evidence="1">
    <location>
        <begin position="124"/>
        <end position="133"/>
    </location>
</feature>
<reference evidence="3" key="1">
    <citation type="journal article" date="2011" name="Nature">
        <title>Genome sequence and analysis of the tuber crop potato.</title>
        <authorList>
            <consortium name="The Potato Genome Sequencing Consortium"/>
        </authorList>
    </citation>
    <scope>NUCLEOTIDE SEQUENCE [LARGE SCALE GENOMIC DNA]</scope>
    <source>
        <strain evidence="3">cv. DM1-3 516 R44</strain>
    </source>
</reference>
<dbReference type="AlphaFoldDB" id="M1DBK9"/>
<evidence type="ECO:0000256" key="1">
    <source>
        <dbReference type="SAM" id="MobiDB-lite"/>
    </source>
</evidence>
<dbReference type="Proteomes" id="UP000011115">
    <property type="component" value="Unassembled WGS sequence"/>
</dbReference>
<feature type="region of interest" description="Disordered" evidence="1">
    <location>
        <begin position="124"/>
        <end position="143"/>
    </location>
</feature>
<evidence type="ECO:0000313" key="3">
    <source>
        <dbReference type="Proteomes" id="UP000011115"/>
    </source>
</evidence>
<dbReference type="EnsemblPlants" id="PGSC0003DMT400086368">
    <property type="protein sequence ID" value="PGSC0003DMT400086368"/>
    <property type="gene ID" value="PGSC0003DMG400035939"/>
</dbReference>
<name>M1DBK9_SOLTU</name>
<proteinExistence type="predicted"/>
<feature type="compositionally biased region" description="Low complexity" evidence="1">
    <location>
        <begin position="180"/>
        <end position="212"/>
    </location>
</feature>